<evidence type="ECO:0000313" key="6">
    <source>
        <dbReference type="EMBL" id="RED50742.1"/>
    </source>
</evidence>
<dbReference type="GO" id="GO:0003677">
    <property type="term" value="F:DNA binding"/>
    <property type="evidence" value="ECO:0007669"/>
    <property type="project" value="UniProtKB-KW"/>
</dbReference>
<dbReference type="OrthoDB" id="9775392at2"/>
<protein>
    <submittedName>
        <fullName evidence="6">Transcriptional regulator</fullName>
    </submittedName>
</protein>
<dbReference type="PANTHER" id="PTHR30346">
    <property type="entry name" value="TRANSCRIPTIONAL DUAL REGULATOR HCAR-RELATED"/>
    <property type="match status" value="1"/>
</dbReference>
<evidence type="ECO:0000256" key="4">
    <source>
        <dbReference type="ARBA" id="ARBA00023163"/>
    </source>
</evidence>
<dbReference type="PROSITE" id="PS50931">
    <property type="entry name" value="HTH_LYSR"/>
    <property type="match status" value="1"/>
</dbReference>
<dbReference type="InterPro" id="IPR036388">
    <property type="entry name" value="WH-like_DNA-bd_sf"/>
</dbReference>
<dbReference type="InterPro" id="IPR000847">
    <property type="entry name" value="LysR_HTH_N"/>
</dbReference>
<dbReference type="InterPro" id="IPR005119">
    <property type="entry name" value="LysR_subst-bd"/>
</dbReference>
<dbReference type="PANTHER" id="PTHR30346:SF10">
    <property type="entry name" value="TRANSCRIPTIONAL REGULATOR OF OXIDATIVE STRESS OXYR"/>
    <property type="match status" value="1"/>
</dbReference>
<dbReference type="AlphaFoldDB" id="A0A3D9HML6"/>
<dbReference type="Pfam" id="PF00126">
    <property type="entry name" value="HTH_1"/>
    <property type="match status" value="1"/>
</dbReference>
<evidence type="ECO:0000259" key="5">
    <source>
        <dbReference type="PROSITE" id="PS50931"/>
    </source>
</evidence>
<dbReference type="Gene3D" id="1.10.10.10">
    <property type="entry name" value="Winged helix-like DNA-binding domain superfamily/Winged helix DNA-binding domain"/>
    <property type="match status" value="1"/>
</dbReference>
<dbReference type="GO" id="GO:0032993">
    <property type="term" value="C:protein-DNA complex"/>
    <property type="evidence" value="ECO:0007669"/>
    <property type="project" value="TreeGrafter"/>
</dbReference>
<feature type="domain" description="HTH lysR-type" evidence="5">
    <location>
        <begin position="5"/>
        <end position="62"/>
    </location>
</feature>
<comment type="caution">
    <text evidence="6">The sequence shown here is derived from an EMBL/GenBank/DDBJ whole genome shotgun (WGS) entry which is preliminary data.</text>
</comment>
<evidence type="ECO:0000256" key="2">
    <source>
        <dbReference type="ARBA" id="ARBA00023015"/>
    </source>
</evidence>
<proteinExistence type="inferred from homology"/>
<keyword evidence="2" id="KW-0805">Transcription regulation</keyword>
<dbReference type="PRINTS" id="PR00039">
    <property type="entry name" value="HTHLYSR"/>
</dbReference>
<name>A0A3D9HML6_9PROT</name>
<dbReference type="SUPFAM" id="SSF46785">
    <property type="entry name" value="Winged helix' DNA-binding domain"/>
    <property type="match status" value="1"/>
</dbReference>
<evidence type="ECO:0000313" key="7">
    <source>
        <dbReference type="Proteomes" id="UP000256845"/>
    </source>
</evidence>
<keyword evidence="7" id="KW-1185">Reference proteome</keyword>
<dbReference type="Proteomes" id="UP000256845">
    <property type="component" value="Unassembled WGS sequence"/>
</dbReference>
<keyword evidence="3" id="KW-0238">DNA-binding</keyword>
<reference evidence="6 7" key="1">
    <citation type="submission" date="2018-07" db="EMBL/GenBank/DDBJ databases">
        <title>Genomic Encyclopedia of Type Strains, Phase III (KMG-III): the genomes of soil and plant-associated and newly described type strains.</title>
        <authorList>
            <person name="Whitman W."/>
        </authorList>
    </citation>
    <scope>NUCLEOTIDE SEQUENCE [LARGE SCALE GENOMIC DNA]</scope>
    <source>
        <strain evidence="6 7">CECT 8488</strain>
    </source>
</reference>
<dbReference type="FunFam" id="1.10.10.10:FF:000001">
    <property type="entry name" value="LysR family transcriptional regulator"/>
    <property type="match status" value="1"/>
</dbReference>
<sequence length="311" mass="34585">MKALPTLKQLRHLVAVAEFEHFGKAAEACFVTQSTLSASIKELETILGSTLIERTKRSVMVTALGLEVVERSRNVLRDVEDIVDLVAGKGEPLTGNLRMGVIPTISPFLLPRVMPTLRRAHPELRLYLREDQTARILEKLGQGDLDLVLIALPYPMDGIETLTVADDPFFVAFPKGHRFENREMVPTEALAEEELLLLEEGHCLREHALSACQLITAPRREDGFQATSLYTLVQMVESGLGLTLLPKMAVDAGLLQGTKLQIRPLEGRTASREIGLAWRKSSSRDHEYRMLGDILREELATPVPPTGRKPK</sequence>
<accession>A0A3D9HML6</accession>
<gene>
    <name evidence="6" type="ORF">DFP90_10413</name>
</gene>
<organism evidence="6 7">
    <name type="scientific">Aestuariispira insulae</name>
    <dbReference type="NCBI Taxonomy" id="1461337"/>
    <lineage>
        <taxon>Bacteria</taxon>
        <taxon>Pseudomonadati</taxon>
        <taxon>Pseudomonadota</taxon>
        <taxon>Alphaproteobacteria</taxon>
        <taxon>Rhodospirillales</taxon>
        <taxon>Kiloniellaceae</taxon>
        <taxon>Aestuariispira</taxon>
    </lineage>
</organism>
<evidence type="ECO:0000256" key="1">
    <source>
        <dbReference type="ARBA" id="ARBA00009437"/>
    </source>
</evidence>
<dbReference type="EMBL" id="QRDW01000004">
    <property type="protein sequence ID" value="RED50742.1"/>
    <property type="molecule type" value="Genomic_DNA"/>
</dbReference>
<dbReference type="InterPro" id="IPR036390">
    <property type="entry name" value="WH_DNA-bd_sf"/>
</dbReference>
<dbReference type="Gene3D" id="3.40.190.10">
    <property type="entry name" value="Periplasmic binding protein-like II"/>
    <property type="match status" value="2"/>
</dbReference>
<keyword evidence="4" id="KW-0804">Transcription</keyword>
<dbReference type="SUPFAM" id="SSF53850">
    <property type="entry name" value="Periplasmic binding protein-like II"/>
    <property type="match status" value="1"/>
</dbReference>
<evidence type="ECO:0000256" key="3">
    <source>
        <dbReference type="ARBA" id="ARBA00023125"/>
    </source>
</evidence>
<dbReference type="CDD" id="cd08411">
    <property type="entry name" value="PBP2_OxyR"/>
    <property type="match status" value="1"/>
</dbReference>
<dbReference type="GO" id="GO:0003700">
    <property type="term" value="F:DNA-binding transcription factor activity"/>
    <property type="evidence" value="ECO:0007669"/>
    <property type="project" value="InterPro"/>
</dbReference>
<dbReference type="RefSeq" id="WP_115936547.1">
    <property type="nucleotide sequence ID" value="NZ_QRDW01000004.1"/>
</dbReference>
<dbReference type="Pfam" id="PF03466">
    <property type="entry name" value="LysR_substrate"/>
    <property type="match status" value="1"/>
</dbReference>
<comment type="similarity">
    <text evidence="1">Belongs to the LysR transcriptional regulatory family.</text>
</comment>